<proteinExistence type="predicted"/>
<feature type="compositionally biased region" description="Low complexity" evidence="1">
    <location>
        <begin position="116"/>
        <end position="131"/>
    </location>
</feature>
<dbReference type="AlphaFoldDB" id="A0A8H5AUG4"/>
<evidence type="ECO:0000256" key="1">
    <source>
        <dbReference type="SAM" id="MobiDB-lite"/>
    </source>
</evidence>
<name>A0A8H5AUG4_9AGAR</name>
<reference evidence="2 3" key="1">
    <citation type="journal article" date="2020" name="ISME J.">
        <title>Uncovering the hidden diversity of litter-decomposition mechanisms in mushroom-forming fungi.</title>
        <authorList>
            <person name="Floudas D."/>
            <person name="Bentzer J."/>
            <person name="Ahren D."/>
            <person name="Johansson T."/>
            <person name="Persson P."/>
            <person name="Tunlid A."/>
        </authorList>
    </citation>
    <scope>NUCLEOTIDE SEQUENCE [LARGE SCALE GENOMIC DNA]</scope>
    <source>
        <strain evidence="2 3">CBS 101986</strain>
    </source>
</reference>
<sequence length="168" mass="17548">MPVYRSRTGDSISIPTKPFQRKTIALPFDDPQDALVLPYILSEIYSSTEDDSNALGLSGLPEDTNSAAFHPLTVDATDAFDVASITSGIATMSAITPVQSATRVTSPRVRGHGRGSRSSSTLSPTAFSSSSSRYLGRTGNNLLGHILGAVSPPLSPTHGGPITTVNFG</sequence>
<protein>
    <submittedName>
        <fullName evidence="2">Uncharacterized protein</fullName>
    </submittedName>
</protein>
<evidence type="ECO:0000313" key="2">
    <source>
        <dbReference type="EMBL" id="KAF5310763.1"/>
    </source>
</evidence>
<evidence type="ECO:0000313" key="3">
    <source>
        <dbReference type="Proteomes" id="UP000567179"/>
    </source>
</evidence>
<keyword evidence="3" id="KW-1185">Reference proteome</keyword>
<feature type="region of interest" description="Disordered" evidence="1">
    <location>
        <begin position="101"/>
        <end position="131"/>
    </location>
</feature>
<dbReference type="EMBL" id="JAACJJ010000057">
    <property type="protein sequence ID" value="KAF5310763.1"/>
    <property type="molecule type" value="Genomic_DNA"/>
</dbReference>
<organism evidence="2 3">
    <name type="scientific">Psilocybe cf. subviscida</name>
    <dbReference type="NCBI Taxonomy" id="2480587"/>
    <lineage>
        <taxon>Eukaryota</taxon>
        <taxon>Fungi</taxon>
        <taxon>Dikarya</taxon>
        <taxon>Basidiomycota</taxon>
        <taxon>Agaricomycotina</taxon>
        <taxon>Agaricomycetes</taxon>
        <taxon>Agaricomycetidae</taxon>
        <taxon>Agaricales</taxon>
        <taxon>Agaricineae</taxon>
        <taxon>Strophariaceae</taxon>
        <taxon>Psilocybe</taxon>
    </lineage>
</organism>
<gene>
    <name evidence="2" type="ORF">D9619_007646</name>
</gene>
<accession>A0A8H5AUG4</accession>
<comment type="caution">
    <text evidence="2">The sequence shown here is derived from an EMBL/GenBank/DDBJ whole genome shotgun (WGS) entry which is preliminary data.</text>
</comment>
<dbReference type="Proteomes" id="UP000567179">
    <property type="component" value="Unassembled WGS sequence"/>
</dbReference>